<sequence length="521" mass="60132">MRKWSTLKFIKNDFAQELSKERNLKYVRKYFDISEKEEFTIDNQTWNDLDMDEAYKMLDRCYSSVGEGTLYKMLRTLIKDEDKLKERHKIIEFFKKNSEVRTNIQYIFFMLGRDRKNTFLDMMDSDFLISKTKYYIYTILGKILPILLIILSIFQSPIYLLALLIVGLVNVGINGKEKRNVRERGIVYLRDIINSAKEISKFNNEEISCYVTKIKKLLKEIGPIDKGLLGITIANMCDGIFESLALLFLLEESSYYKISHNLKNKKDTLLELYETIGQLEALISMSSYEAGLNGHYTTPKFTKELCFNIVEGKHVLLINGVPNSINMKKKGLVLTGTNMSGKSTFLRMIGINMILAETFYFALAEKYEASFFYIVSSISPSDDVTNGKSYYMAEAESLLRIINALNEDVPIFCPIDEIFRGTNPVERIAASAEILTYITNNNSISIVTTHDRELVDILNDNYEFYYFSEDVDVKDGLSFDYKLKKGVSKTKNAIKLLDYIGYPKSIIEKAYRRAEKIDGFI</sequence>
<comment type="caution">
    <text evidence="6">The sequence shown here is derived from an EMBL/GenBank/DDBJ whole genome shotgun (WGS) entry which is preliminary data.</text>
</comment>
<evidence type="ECO:0000313" key="7">
    <source>
        <dbReference type="Proteomes" id="UP000430345"/>
    </source>
</evidence>
<keyword evidence="1" id="KW-0547">Nucleotide-binding</keyword>
<dbReference type="GO" id="GO:0005829">
    <property type="term" value="C:cytosol"/>
    <property type="evidence" value="ECO:0007669"/>
    <property type="project" value="TreeGrafter"/>
</dbReference>
<keyword evidence="4" id="KW-0472">Membrane</keyword>
<dbReference type="InterPro" id="IPR036187">
    <property type="entry name" value="DNA_mismatch_repair_MutS_sf"/>
</dbReference>
<feature type="transmembrane region" description="Helical" evidence="4">
    <location>
        <begin position="158"/>
        <end position="175"/>
    </location>
</feature>
<dbReference type="PANTHER" id="PTHR11361:SF152">
    <property type="entry name" value="DNA MISMATCH REPAIR PROTEIN"/>
    <property type="match status" value="1"/>
</dbReference>
<dbReference type="InterPro" id="IPR045076">
    <property type="entry name" value="MutS"/>
</dbReference>
<organism evidence="6 7">
    <name type="scientific">Clostridium tarantellae</name>
    <dbReference type="NCBI Taxonomy" id="39493"/>
    <lineage>
        <taxon>Bacteria</taxon>
        <taxon>Bacillati</taxon>
        <taxon>Bacillota</taxon>
        <taxon>Clostridia</taxon>
        <taxon>Eubacteriales</taxon>
        <taxon>Clostridiaceae</taxon>
        <taxon>Clostridium</taxon>
    </lineage>
</organism>
<dbReference type="RefSeq" id="WP_152891851.1">
    <property type="nucleotide sequence ID" value="NZ_WHJC01000370.1"/>
</dbReference>
<dbReference type="Proteomes" id="UP000430345">
    <property type="component" value="Unassembled WGS sequence"/>
</dbReference>
<evidence type="ECO:0000256" key="4">
    <source>
        <dbReference type="SAM" id="Phobius"/>
    </source>
</evidence>
<proteinExistence type="predicted"/>
<name>A0A6I1MPF6_9CLOT</name>
<dbReference type="PANTHER" id="PTHR11361">
    <property type="entry name" value="DNA MISMATCH REPAIR PROTEIN MUTS FAMILY MEMBER"/>
    <property type="match status" value="1"/>
</dbReference>
<evidence type="ECO:0000259" key="5">
    <source>
        <dbReference type="SMART" id="SM00534"/>
    </source>
</evidence>
<keyword evidence="7" id="KW-1185">Reference proteome</keyword>
<evidence type="ECO:0000256" key="1">
    <source>
        <dbReference type="ARBA" id="ARBA00022741"/>
    </source>
</evidence>
<dbReference type="EMBL" id="WHJC01000370">
    <property type="protein sequence ID" value="MPQ44954.1"/>
    <property type="molecule type" value="Genomic_DNA"/>
</dbReference>
<keyword evidence="3" id="KW-0238">DNA-binding</keyword>
<dbReference type="InterPro" id="IPR000432">
    <property type="entry name" value="DNA_mismatch_repair_MutS_C"/>
</dbReference>
<keyword evidence="4" id="KW-0812">Transmembrane</keyword>
<keyword evidence="4" id="KW-1133">Transmembrane helix</keyword>
<dbReference type="Gene3D" id="3.40.50.300">
    <property type="entry name" value="P-loop containing nucleotide triphosphate hydrolases"/>
    <property type="match status" value="1"/>
</dbReference>
<dbReference type="SMART" id="SM00534">
    <property type="entry name" value="MUTSac"/>
    <property type="match status" value="1"/>
</dbReference>
<dbReference type="Pfam" id="PF00488">
    <property type="entry name" value="MutS_V"/>
    <property type="match status" value="1"/>
</dbReference>
<protein>
    <submittedName>
        <fullName evidence="6">DNA mismatch repair protein MutS</fullName>
    </submittedName>
</protein>
<keyword evidence="2" id="KW-0067">ATP-binding</keyword>
<feature type="domain" description="DNA mismatch repair proteins mutS family" evidence="5">
    <location>
        <begin position="329"/>
        <end position="515"/>
    </location>
</feature>
<dbReference type="Gene3D" id="1.10.1420.10">
    <property type="match status" value="1"/>
</dbReference>
<dbReference type="SUPFAM" id="SSF48334">
    <property type="entry name" value="DNA repair protein MutS, domain III"/>
    <property type="match status" value="1"/>
</dbReference>
<dbReference type="SUPFAM" id="SSF52540">
    <property type="entry name" value="P-loop containing nucleoside triphosphate hydrolases"/>
    <property type="match status" value="1"/>
</dbReference>
<dbReference type="InterPro" id="IPR027417">
    <property type="entry name" value="P-loop_NTPase"/>
</dbReference>
<evidence type="ECO:0000313" key="6">
    <source>
        <dbReference type="EMBL" id="MPQ44954.1"/>
    </source>
</evidence>
<dbReference type="GO" id="GO:0140664">
    <property type="term" value="F:ATP-dependent DNA damage sensor activity"/>
    <property type="evidence" value="ECO:0007669"/>
    <property type="project" value="InterPro"/>
</dbReference>
<dbReference type="OrthoDB" id="9802448at2"/>
<accession>A0A6I1MPF6</accession>
<dbReference type="AlphaFoldDB" id="A0A6I1MPF6"/>
<feature type="transmembrane region" description="Helical" evidence="4">
    <location>
        <begin position="134"/>
        <end position="152"/>
    </location>
</feature>
<evidence type="ECO:0000256" key="3">
    <source>
        <dbReference type="ARBA" id="ARBA00023125"/>
    </source>
</evidence>
<gene>
    <name evidence="6" type="ORF">GBZ86_14585</name>
</gene>
<dbReference type="GO" id="GO:0006298">
    <property type="term" value="P:mismatch repair"/>
    <property type="evidence" value="ECO:0007669"/>
    <property type="project" value="InterPro"/>
</dbReference>
<dbReference type="GO" id="GO:0005524">
    <property type="term" value="F:ATP binding"/>
    <property type="evidence" value="ECO:0007669"/>
    <property type="project" value="UniProtKB-KW"/>
</dbReference>
<evidence type="ECO:0000256" key="2">
    <source>
        <dbReference type="ARBA" id="ARBA00022840"/>
    </source>
</evidence>
<dbReference type="GO" id="GO:0030983">
    <property type="term" value="F:mismatched DNA binding"/>
    <property type="evidence" value="ECO:0007669"/>
    <property type="project" value="InterPro"/>
</dbReference>
<reference evidence="6 7" key="1">
    <citation type="submission" date="2019-10" db="EMBL/GenBank/DDBJ databases">
        <title>The Genome Sequence of Clostridium tarantellae Isolated from Fish Brain.</title>
        <authorList>
            <person name="Bano L."/>
            <person name="Kiel M."/>
            <person name="Sales G."/>
            <person name="Doxey A.C."/>
            <person name="Mansfield M.J."/>
            <person name="Schiavone M."/>
            <person name="Rossetto O."/>
            <person name="Pirazzini M."/>
            <person name="Dobrindt U."/>
            <person name="Montecucco C."/>
        </authorList>
    </citation>
    <scope>NUCLEOTIDE SEQUENCE [LARGE SCALE GENOMIC DNA]</scope>
    <source>
        <strain evidence="6 7">DSM 3997</strain>
    </source>
</reference>